<evidence type="ECO:0000313" key="1">
    <source>
        <dbReference type="EMBL" id="SOR30530.1"/>
    </source>
</evidence>
<dbReference type="OMA" id="DAILWIY"/>
<dbReference type="Proteomes" id="UP000233769">
    <property type="component" value="Chromosome tk0001"/>
</dbReference>
<reference evidence="2" key="1">
    <citation type="submission" date="2017-10" db="EMBL/GenBank/DDBJ databases">
        <authorList>
            <person name="Regsiter A."/>
            <person name="William W."/>
        </authorList>
    </citation>
    <scope>NUCLEOTIDE SEQUENCE [LARGE SCALE GENOMIC DNA]</scope>
</reference>
<dbReference type="InterPro" id="IPR021252">
    <property type="entry name" value="DUF2794"/>
</dbReference>
<evidence type="ECO:0000313" key="2">
    <source>
        <dbReference type="Proteomes" id="UP000233769"/>
    </source>
</evidence>
<dbReference type="RefSeq" id="WP_003598586.1">
    <property type="nucleotide sequence ID" value="NZ_BJVP01000007.1"/>
</dbReference>
<dbReference type="EMBL" id="LT962688">
    <property type="protein sequence ID" value="SOR30530.1"/>
    <property type="molecule type" value="Genomic_DNA"/>
</dbReference>
<accession>A0A1P8QVE3</accession>
<organism evidence="1 2">
    <name type="scientific">Methylorubrum extorquens</name>
    <name type="common">Methylobacterium dichloromethanicum</name>
    <name type="synonym">Methylobacterium extorquens</name>
    <dbReference type="NCBI Taxonomy" id="408"/>
    <lineage>
        <taxon>Bacteria</taxon>
        <taxon>Pseudomonadati</taxon>
        <taxon>Pseudomonadota</taxon>
        <taxon>Alphaproteobacteria</taxon>
        <taxon>Hyphomicrobiales</taxon>
        <taxon>Methylobacteriaceae</taxon>
        <taxon>Methylorubrum</taxon>
    </lineage>
</organism>
<protein>
    <submittedName>
        <fullName evidence="1">Uncharacterized protein</fullName>
    </submittedName>
</protein>
<sequence>MSEGQSVDHRSNDRDSQVAPHVTPQVIPFPSPTTPQVAFQRDELRTIFNLYGRRVAEGEWRDYALDFRRDKAVFSIYRRASEMPLYRIEKDPKLARRQGAYAVIAASGLVMKRGNDLARVIGVLEGPLRAV</sequence>
<dbReference type="Pfam" id="PF10984">
    <property type="entry name" value="DUF2794"/>
    <property type="match status" value="1"/>
</dbReference>
<gene>
    <name evidence="1" type="ORF">TK0001_3928</name>
</gene>
<proteinExistence type="predicted"/>
<name>A0A1P8QVE3_METEX</name>
<dbReference type="AlphaFoldDB" id="A0A1P8QVE3"/>